<organism evidence="1 2">
    <name type="scientific">Hypoxylon rubiginosum</name>
    <dbReference type="NCBI Taxonomy" id="110542"/>
    <lineage>
        <taxon>Eukaryota</taxon>
        <taxon>Fungi</taxon>
        <taxon>Dikarya</taxon>
        <taxon>Ascomycota</taxon>
        <taxon>Pezizomycotina</taxon>
        <taxon>Sordariomycetes</taxon>
        <taxon>Xylariomycetidae</taxon>
        <taxon>Xylariales</taxon>
        <taxon>Hypoxylaceae</taxon>
        <taxon>Hypoxylon</taxon>
    </lineage>
</organism>
<evidence type="ECO:0000313" key="1">
    <source>
        <dbReference type="EMBL" id="KAI4859339.1"/>
    </source>
</evidence>
<protein>
    <submittedName>
        <fullName evidence="1">Ankyrin repeat-containing domain protein</fullName>
    </submittedName>
</protein>
<name>A0ACB9YJ13_9PEZI</name>
<evidence type="ECO:0000313" key="2">
    <source>
        <dbReference type="Proteomes" id="UP001497700"/>
    </source>
</evidence>
<dbReference type="EMBL" id="MU393640">
    <property type="protein sequence ID" value="KAI4859339.1"/>
    <property type="molecule type" value="Genomic_DNA"/>
</dbReference>
<reference evidence="1 2" key="1">
    <citation type="journal article" date="2022" name="New Phytol.">
        <title>Ecological generalism drives hyperdiversity of secondary metabolite gene clusters in xylarialean endophytes.</title>
        <authorList>
            <person name="Franco M.E.E."/>
            <person name="Wisecaver J.H."/>
            <person name="Arnold A.E."/>
            <person name="Ju Y.M."/>
            <person name="Slot J.C."/>
            <person name="Ahrendt S."/>
            <person name="Moore L.P."/>
            <person name="Eastman K.E."/>
            <person name="Scott K."/>
            <person name="Konkel Z."/>
            <person name="Mondo S.J."/>
            <person name="Kuo A."/>
            <person name="Hayes R.D."/>
            <person name="Haridas S."/>
            <person name="Andreopoulos B."/>
            <person name="Riley R."/>
            <person name="LaButti K."/>
            <person name="Pangilinan J."/>
            <person name="Lipzen A."/>
            <person name="Amirebrahimi M."/>
            <person name="Yan J."/>
            <person name="Adam C."/>
            <person name="Keymanesh K."/>
            <person name="Ng V."/>
            <person name="Louie K."/>
            <person name="Northen T."/>
            <person name="Drula E."/>
            <person name="Henrissat B."/>
            <person name="Hsieh H.M."/>
            <person name="Youens-Clark K."/>
            <person name="Lutzoni F."/>
            <person name="Miadlikowska J."/>
            <person name="Eastwood D.C."/>
            <person name="Hamelin R.C."/>
            <person name="Grigoriev I.V."/>
            <person name="U'Ren J.M."/>
        </authorList>
    </citation>
    <scope>NUCLEOTIDE SEQUENCE [LARGE SCALE GENOMIC DNA]</scope>
    <source>
        <strain evidence="1 2">CBS 119005</strain>
    </source>
</reference>
<accession>A0ACB9YJ13</accession>
<proteinExistence type="predicted"/>
<keyword evidence="2" id="KW-1185">Reference proteome</keyword>
<sequence>MEFNVQLPSDAIERRRLQNRIAQRKFRQKRGQRRGVVAGDGVSADALPNPTADAVGSQSLNPSQSPLSHILASEGGSTAPAFLSAVDSPQVDRSNIAPPDLDNVDFWDFGSADDILPDTYAALAAPETILPSPSQLLDELQADLTMSSATQAASTDDRSGEPQATVRKPLRYRRSAQLQEGLEPARQSEADDEGWLGSLHIAASKGSDRMVEMLLQQGLDRDERDSDGRTPLMHAVIRGHEAVARILLARGASLGAVDKDARSALHWAALYRRDEILRILLEKRGSGDGGGDRLDVDAYDDSGWTPLHMAIHQDSEAAVRMLLEAGACLNSKAQKCPFARKLVALGLS</sequence>
<gene>
    <name evidence="1" type="ORF">F4820DRAFT_173331</name>
</gene>
<dbReference type="Proteomes" id="UP001497700">
    <property type="component" value="Unassembled WGS sequence"/>
</dbReference>
<comment type="caution">
    <text evidence="1">The sequence shown here is derived from an EMBL/GenBank/DDBJ whole genome shotgun (WGS) entry which is preliminary data.</text>
</comment>